<gene>
    <name evidence="1" type="ORF">ACI1P1_18760</name>
</gene>
<evidence type="ECO:0000313" key="2">
    <source>
        <dbReference type="Proteomes" id="UP001631969"/>
    </source>
</evidence>
<protein>
    <submittedName>
        <fullName evidence="1">Response regulator transcription factor</fullName>
    </submittedName>
</protein>
<organism evidence="1 2">
    <name type="scientific">Paenibacillus mesotrionivorans</name>
    <dbReference type="NCBI Taxonomy" id="3160968"/>
    <lineage>
        <taxon>Bacteria</taxon>
        <taxon>Bacillati</taxon>
        <taxon>Bacillota</taxon>
        <taxon>Bacilli</taxon>
        <taxon>Bacillales</taxon>
        <taxon>Paenibacillaceae</taxon>
        <taxon>Paenibacillus</taxon>
    </lineage>
</organism>
<evidence type="ECO:0000313" key="1">
    <source>
        <dbReference type="EMBL" id="MFM9330345.1"/>
    </source>
</evidence>
<dbReference type="Proteomes" id="UP001631969">
    <property type="component" value="Unassembled WGS sequence"/>
</dbReference>
<accession>A0ACC7P0U3</accession>
<dbReference type="EMBL" id="JBJURJ010000012">
    <property type="protein sequence ID" value="MFM9330345.1"/>
    <property type="molecule type" value="Genomic_DNA"/>
</dbReference>
<name>A0ACC7P0U3_9BACL</name>
<proteinExistence type="predicted"/>
<sequence>MPERHQVLIIEDDRDIHALLKNVLEQSGYATDSAFDGAAGLQKAEANAYDIVLLDLMLPIASGEEVLRRLRAASEVPVMVISARGATQTKVELLRLGADDYVAKPFEVEEVVARVEANVRRFGKRPAQQTVICFKDIRLDVEEQTAMVGECPLVLTAKEYQLLRLLVSRPQKIFSKANLFESIWGDEYLGDDGTLKTHISNIRIKLQQLNPEERYIETVWGMGYRMWKA</sequence>
<comment type="caution">
    <text evidence="1">The sequence shown here is derived from an EMBL/GenBank/DDBJ whole genome shotgun (WGS) entry which is preliminary data.</text>
</comment>
<reference evidence="1" key="1">
    <citation type="submission" date="2024-12" db="EMBL/GenBank/DDBJ databases">
        <authorList>
            <person name="Wu N."/>
        </authorList>
    </citation>
    <scope>NUCLEOTIDE SEQUENCE</scope>
    <source>
        <strain evidence="1">P15</strain>
    </source>
</reference>
<keyword evidence="2" id="KW-1185">Reference proteome</keyword>